<evidence type="ECO:0000256" key="1">
    <source>
        <dbReference type="RuleBase" id="RU367081"/>
    </source>
</evidence>
<accession>A0A1X7QYS2</accession>
<keyword evidence="1" id="KW-0560">Oxidoreductase</keyword>
<gene>
    <name evidence="2" type="ORF">KASA_0Q08030G</name>
</gene>
<name>A0A1X7QYS2_9SACH</name>
<dbReference type="PROSITE" id="PS50244">
    <property type="entry name" value="S5A_REDUCTASE"/>
    <property type="match status" value="1"/>
</dbReference>
<dbReference type="GO" id="GO:0016095">
    <property type="term" value="P:polyprenol catabolic process"/>
    <property type="evidence" value="ECO:0007669"/>
    <property type="project" value="UniProtKB-UniRule"/>
</dbReference>
<reference evidence="2 3" key="1">
    <citation type="submission" date="2017-04" db="EMBL/GenBank/DDBJ databases">
        <authorList>
            <person name="Afonso C.L."/>
            <person name="Miller P.J."/>
            <person name="Scott M.A."/>
            <person name="Spackman E."/>
            <person name="Goraichik I."/>
            <person name="Dimitrov K.M."/>
            <person name="Suarez D.L."/>
            <person name="Swayne D.E."/>
        </authorList>
    </citation>
    <scope>NUCLEOTIDE SEQUENCE [LARGE SCALE GENOMIC DNA]</scope>
</reference>
<comment type="similarity">
    <text evidence="1">Belongs to the steroid 5-alpha reductase family. Polyprenal reductase subfamily.</text>
</comment>
<dbReference type="InterPro" id="IPR039698">
    <property type="entry name" value="Dfg10/SRD5A3"/>
</dbReference>
<keyword evidence="1" id="KW-0472">Membrane</keyword>
<dbReference type="PANTHER" id="PTHR14624:SF0">
    <property type="entry name" value="POLYPRENOL REDUCTASE"/>
    <property type="match status" value="1"/>
</dbReference>
<dbReference type="AlphaFoldDB" id="A0A1X7QYS2"/>
<keyword evidence="1" id="KW-0256">Endoplasmic reticulum</keyword>
<feature type="transmembrane region" description="Helical" evidence="1">
    <location>
        <begin position="218"/>
        <end position="236"/>
    </location>
</feature>
<keyword evidence="1" id="KW-1133">Transmembrane helix</keyword>
<dbReference type="EMBL" id="FXLY01000002">
    <property type="protein sequence ID" value="SMN18340.1"/>
    <property type="molecule type" value="Genomic_DNA"/>
</dbReference>
<comment type="subcellular location">
    <subcellularLocation>
        <location evidence="1">Endoplasmic reticulum membrane</location>
    </subcellularLocation>
</comment>
<evidence type="ECO:0000313" key="2">
    <source>
        <dbReference type="EMBL" id="SMN18340.1"/>
    </source>
</evidence>
<dbReference type="OrthoDB" id="541710at2759"/>
<keyword evidence="1" id="KW-0812">Transmembrane</keyword>
<organism evidence="2 3">
    <name type="scientific">Maudiozyma saulgeensis</name>
    <dbReference type="NCBI Taxonomy" id="1789683"/>
    <lineage>
        <taxon>Eukaryota</taxon>
        <taxon>Fungi</taxon>
        <taxon>Dikarya</taxon>
        <taxon>Ascomycota</taxon>
        <taxon>Saccharomycotina</taxon>
        <taxon>Saccharomycetes</taxon>
        <taxon>Saccharomycetales</taxon>
        <taxon>Saccharomycetaceae</taxon>
        <taxon>Maudiozyma</taxon>
    </lineage>
</organism>
<dbReference type="GO" id="GO:0102389">
    <property type="term" value="F:polyprenol reductase activity"/>
    <property type="evidence" value="ECO:0007669"/>
    <property type="project" value="UniProtKB-UniRule"/>
</dbReference>
<dbReference type="UniPathway" id="UPA00378"/>
<dbReference type="GO" id="GO:0160198">
    <property type="term" value="F:polyprenal reductase activity"/>
    <property type="evidence" value="ECO:0007669"/>
    <property type="project" value="UniProtKB-EC"/>
</dbReference>
<feature type="transmembrane region" description="Helical" evidence="1">
    <location>
        <begin position="78"/>
        <end position="104"/>
    </location>
</feature>
<comment type="pathway">
    <text evidence="1">Protein modification; protein glycosylation.</text>
</comment>
<comment type="function">
    <text evidence="1">Plays a key role in early steps of protein N-linked glycosylation by being involved in the conversion of polyprenol into dolichol. Acts as a polyprenal reductase that mediates the reduction of polyprenal into dolichal in a NADP-dependent mechanism. Dolichols are required for the synthesis of dolichol-linked monosaccharides and the oligosaccharide precursor used for N-glycosylation.</text>
</comment>
<keyword evidence="1" id="KW-0521">NADP</keyword>
<evidence type="ECO:0000313" key="3">
    <source>
        <dbReference type="Proteomes" id="UP000196158"/>
    </source>
</evidence>
<proteinExistence type="inferred from homology"/>
<dbReference type="PANTHER" id="PTHR14624">
    <property type="entry name" value="DFG10 PROTEIN"/>
    <property type="match status" value="1"/>
</dbReference>
<dbReference type="EC" id="1.3.1.94" evidence="1"/>
<sequence>MAISIIDQYIPYITFIYRLSFLIGLLSLLLAKFILPDFLQYGKTLSFQKTSSKKHREEKSRLDIIIHYTVPKAYFSHFYILSTFLSLITCVSYANYALPWLILFHSLRRLYETLYVSKYTSKSRMNWSHYIVGIWFYSVLHIILNIKLKKGEIPNDLHKWSATLFIISSWDQYMNHKVLSRLVKYSLPKARLFKLTSSPHYLDELLIYGSLISYNTEFLWLTVWIFTSLSISAVETQKYYKIKFPKEQIAPYAYIPFLI</sequence>
<dbReference type="GO" id="GO:0005789">
    <property type="term" value="C:endoplasmic reticulum membrane"/>
    <property type="evidence" value="ECO:0007669"/>
    <property type="project" value="UniProtKB-SubCell"/>
</dbReference>
<dbReference type="GO" id="GO:0003865">
    <property type="term" value="F:3-oxo-5-alpha-steroid 4-dehydrogenase activity"/>
    <property type="evidence" value="ECO:0007669"/>
    <property type="project" value="TreeGrafter"/>
</dbReference>
<dbReference type="Proteomes" id="UP000196158">
    <property type="component" value="Unassembled WGS sequence"/>
</dbReference>
<feature type="transmembrane region" description="Helical" evidence="1">
    <location>
        <begin position="12"/>
        <end position="35"/>
    </location>
</feature>
<protein>
    <recommendedName>
        <fullName evidence="1">Polyprenal reductase</fullName>
        <ecNumber evidence="1">1.3.1.94</ecNumber>
    </recommendedName>
</protein>
<dbReference type="STRING" id="1789683.A0A1X7QYS2"/>
<comment type="catalytic activity">
    <reaction evidence="1">
        <text>a di-trans,poly-cis-dolichal + NADP(+) = a di-trans,poly-cis-polyprenal + NADPH + H(+)</text>
        <dbReference type="Rhea" id="RHEA:80727"/>
        <dbReference type="Rhea" id="RHEA-COMP:19536"/>
        <dbReference type="Rhea" id="RHEA-COMP:19537"/>
        <dbReference type="ChEBI" id="CHEBI:15378"/>
        <dbReference type="ChEBI" id="CHEBI:57783"/>
        <dbReference type="ChEBI" id="CHEBI:58349"/>
        <dbReference type="ChEBI" id="CHEBI:231623"/>
        <dbReference type="ChEBI" id="CHEBI:231637"/>
        <dbReference type="EC" id="1.3.1.94"/>
    </reaction>
    <physiologicalReaction direction="right-to-left" evidence="1">
        <dbReference type="Rhea" id="RHEA:80729"/>
    </physiologicalReaction>
</comment>
<dbReference type="GO" id="GO:0006488">
    <property type="term" value="P:dolichol-linked oligosaccharide biosynthetic process"/>
    <property type="evidence" value="ECO:0007669"/>
    <property type="project" value="UniProtKB-UniRule"/>
</dbReference>
<feature type="transmembrane region" description="Helical" evidence="1">
    <location>
        <begin position="125"/>
        <end position="144"/>
    </location>
</feature>
<keyword evidence="3" id="KW-1185">Reference proteome</keyword>